<dbReference type="Gene3D" id="3.40.50.300">
    <property type="entry name" value="P-loop containing nucleotide triphosphate hydrolases"/>
    <property type="match status" value="1"/>
</dbReference>
<feature type="domain" description="NACHT" evidence="2">
    <location>
        <begin position="384"/>
        <end position="531"/>
    </location>
</feature>
<reference evidence="3 4" key="1">
    <citation type="submission" date="2018-02" db="EMBL/GenBank/DDBJ databases">
        <title>The genomes of Aspergillus section Nigri reveals drivers in fungal speciation.</title>
        <authorList>
            <consortium name="DOE Joint Genome Institute"/>
            <person name="Vesth T.C."/>
            <person name="Nybo J."/>
            <person name="Theobald S."/>
            <person name="Brandl J."/>
            <person name="Frisvad J.C."/>
            <person name="Nielsen K.F."/>
            <person name="Lyhne E.K."/>
            <person name="Kogle M.E."/>
            <person name="Kuo A."/>
            <person name="Riley R."/>
            <person name="Clum A."/>
            <person name="Nolan M."/>
            <person name="Lipzen A."/>
            <person name="Salamov A."/>
            <person name="Henrissat B."/>
            <person name="Wiebenga A."/>
            <person name="De vries R.P."/>
            <person name="Grigoriev I.V."/>
            <person name="Mortensen U.H."/>
            <person name="Andersen M.R."/>
            <person name="Baker S.E."/>
        </authorList>
    </citation>
    <scope>NUCLEOTIDE SEQUENCE [LARGE SCALE GENOMIC DNA]</scope>
    <source>
        <strain evidence="3 4">CBS 121057</strain>
    </source>
</reference>
<dbReference type="Pfam" id="PF22939">
    <property type="entry name" value="WHD_GPIID"/>
    <property type="match status" value="1"/>
</dbReference>
<dbReference type="InterPro" id="IPR053137">
    <property type="entry name" value="NLR-like"/>
</dbReference>
<dbReference type="PROSITE" id="PS50837">
    <property type="entry name" value="NACHT"/>
    <property type="match status" value="1"/>
</dbReference>
<dbReference type="InterPro" id="IPR002110">
    <property type="entry name" value="Ankyrin_rpt"/>
</dbReference>
<organism evidence="3 4">
    <name type="scientific">Aspergillus sclerotiicarbonarius (strain CBS 121057 / IBT 28362)</name>
    <dbReference type="NCBI Taxonomy" id="1448318"/>
    <lineage>
        <taxon>Eukaryota</taxon>
        <taxon>Fungi</taxon>
        <taxon>Dikarya</taxon>
        <taxon>Ascomycota</taxon>
        <taxon>Pezizomycotina</taxon>
        <taxon>Eurotiomycetes</taxon>
        <taxon>Eurotiomycetidae</taxon>
        <taxon>Eurotiales</taxon>
        <taxon>Aspergillaceae</taxon>
        <taxon>Aspergillus</taxon>
        <taxon>Aspergillus subgen. Circumdati</taxon>
    </lineage>
</organism>
<dbReference type="Pfam" id="PF12796">
    <property type="entry name" value="Ank_2"/>
    <property type="match status" value="1"/>
</dbReference>
<dbReference type="InterPro" id="IPR036770">
    <property type="entry name" value="Ankyrin_rpt-contain_sf"/>
</dbReference>
<dbReference type="Proteomes" id="UP000248423">
    <property type="component" value="Unassembled WGS sequence"/>
</dbReference>
<keyword evidence="1" id="KW-0677">Repeat</keyword>
<dbReference type="SUPFAM" id="SSF52540">
    <property type="entry name" value="P-loop containing nucleoside triphosphate hydrolases"/>
    <property type="match status" value="1"/>
</dbReference>
<dbReference type="GO" id="GO:0003824">
    <property type="term" value="F:catalytic activity"/>
    <property type="evidence" value="ECO:0007669"/>
    <property type="project" value="InterPro"/>
</dbReference>
<name>A0A319DX12_ASPSB</name>
<dbReference type="InterPro" id="IPR054471">
    <property type="entry name" value="GPIID_WHD"/>
</dbReference>
<accession>A0A319DX12</accession>
<proteinExistence type="predicted"/>
<gene>
    <name evidence="3" type="ORF">BO78DRAFT_36503</name>
</gene>
<dbReference type="GO" id="GO:0009116">
    <property type="term" value="P:nucleoside metabolic process"/>
    <property type="evidence" value="ECO:0007669"/>
    <property type="project" value="InterPro"/>
</dbReference>
<dbReference type="STRING" id="1448318.A0A319DX12"/>
<dbReference type="AlphaFoldDB" id="A0A319DX12"/>
<evidence type="ECO:0000259" key="2">
    <source>
        <dbReference type="PROSITE" id="PS50837"/>
    </source>
</evidence>
<evidence type="ECO:0000313" key="4">
    <source>
        <dbReference type="Proteomes" id="UP000248423"/>
    </source>
</evidence>
<sequence>MTGRGMTPTTLKRRLHHEAYTVALLCPLEVELSAARYMLDEEHERLSGNNQDPNTYILGSLSGHNVVLASLPKGSQGTVSAATVAIHLMRTFPAIDLRLLVGIGGGIPSKANDIRLGDVVVSAPEGTLGGVVEYDLGKETKSGFRRKGILCPPPTEWRVMMTSMESDHRIRSNRIAEFLSEMLQRYPELEEYRRPPSERDILFPSDYIHAHDGATCASCDRTKAVQRLRRTPSDESHVFYGLIASGNRVMKDGEKRDRLARESGGAICCEMEAAGLMNQFQCVVIRGIADYCDSHKNDDWHAYAAVAAAALAKEILLYTEPRCPQPSWEYEQPLPEWKANVLRRLHLCSYRDAKNRNPQRVGGTCQWFTNHHLFRSWKEGNGSGLLWISADPGCGKSVLTRYLLDEILLSSRTSIVCYFFFKDDFEDQKSLVGALCCILHQIFQQSPRLFSDSLRSRFEGDSGYIYQSFQSLWSILCDLVKELLGGQVVCVLDALDECGSEEQSQLAECLSSFYQSSTAPPRLKVLITSRPYNSIQRKFQSLENKFPTIHLHGEDEHEVQKIAGEIKTVIEHRIGELAERLQLLAEERQLLLAELTAIPNRTYLWIHLIMDTLENMITVTPGNIRASIKDLPRTLDEAYDRILCRTPDPDRARRLLHLVVAASTPLSVADMATAMAVLERESPEDRLEIEPVHRFRHSVREMCGLFITIVDSRIYLLHQTAREFLVYKEGEGLPNLDLKWKASLNPDNSEWLLAEACVRFLYSTDPRMASKDRVALISEFNRSPFLRYSATNWSSHVLLSGIEDDATVLSQIVDILRRGGGFCLWFNDDAASLLTFTPSTPLMRASWLGLRSAVKTLLQDPDIDLNYRSMRERSALSLAAQYGNATVVELLLERSRRRALFPRSTQGIDVNEEDDIGMSPLAHAAYNGNESIVGLLLNKRGVRPDIRDSKDASRYRQSRSRFRGS</sequence>
<protein>
    <submittedName>
        <fullName evidence="3">Purine and uridine phosphorylase</fullName>
    </submittedName>
</protein>
<dbReference type="Gene3D" id="1.25.40.20">
    <property type="entry name" value="Ankyrin repeat-containing domain"/>
    <property type="match status" value="1"/>
</dbReference>
<evidence type="ECO:0000313" key="3">
    <source>
        <dbReference type="EMBL" id="PYI00655.1"/>
    </source>
</evidence>
<dbReference type="VEuPathDB" id="FungiDB:BO78DRAFT_36503"/>
<dbReference type="InterPro" id="IPR007111">
    <property type="entry name" value="NACHT_NTPase"/>
</dbReference>
<dbReference type="OrthoDB" id="20872at2759"/>
<dbReference type="Pfam" id="PF24883">
    <property type="entry name" value="NPHP3_N"/>
    <property type="match status" value="1"/>
</dbReference>
<dbReference type="Gene3D" id="3.40.50.1580">
    <property type="entry name" value="Nucleoside phosphorylase domain"/>
    <property type="match status" value="1"/>
</dbReference>
<dbReference type="EMBL" id="KZ826441">
    <property type="protein sequence ID" value="PYI00655.1"/>
    <property type="molecule type" value="Genomic_DNA"/>
</dbReference>
<dbReference type="SUPFAM" id="SSF48403">
    <property type="entry name" value="Ankyrin repeat"/>
    <property type="match status" value="1"/>
</dbReference>
<dbReference type="SUPFAM" id="SSF53167">
    <property type="entry name" value="Purine and uridine phosphorylases"/>
    <property type="match status" value="1"/>
</dbReference>
<keyword evidence="4" id="KW-1185">Reference proteome</keyword>
<evidence type="ECO:0000256" key="1">
    <source>
        <dbReference type="ARBA" id="ARBA00022737"/>
    </source>
</evidence>
<dbReference type="InterPro" id="IPR056884">
    <property type="entry name" value="NPHP3-like_N"/>
</dbReference>
<dbReference type="SMART" id="SM00248">
    <property type="entry name" value="ANK"/>
    <property type="match status" value="3"/>
</dbReference>
<dbReference type="InterPro" id="IPR027417">
    <property type="entry name" value="P-loop_NTPase"/>
</dbReference>
<dbReference type="PANTHER" id="PTHR46082">
    <property type="entry name" value="ATP/GTP-BINDING PROTEIN-RELATED"/>
    <property type="match status" value="1"/>
</dbReference>
<dbReference type="InterPro" id="IPR035994">
    <property type="entry name" value="Nucleoside_phosphorylase_sf"/>
</dbReference>
<dbReference type="PANTHER" id="PTHR46082:SF11">
    <property type="entry name" value="AAA+ ATPASE DOMAIN-CONTAINING PROTEIN-RELATED"/>
    <property type="match status" value="1"/>
</dbReference>